<organism evidence="3 4">
    <name type="scientific">Dipteronia sinensis</name>
    <dbReference type="NCBI Taxonomy" id="43782"/>
    <lineage>
        <taxon>Eukaryota</taxon>
        <taxon>Viridiplantae</taxon>
        <taxon>Streptophyta</taxon>
        <taxon>Embryophyta</taxon>
        <taxon>Tracheophyta</taxon>
        <taxon>Spermatophyta</taxon>
        <taxon>Magnoliopsida</taxon>
        <taxon>eudicotyledons</taxon>
        <taxon>Gunneridae</taxon>
        <taxon>Pentapetalae</taxon>
        <taxon>rosids</taxon>
        <taxon>malvids</taxon>
        <taxon>Sapindales</taxon>
        <taxon>Sapindaceae</taxon>
        <taxon>Hippocastanoideae</taxon>
        <taxon>Acereae</taxon>
        <taxon>Dipteronia</taxon>
    </lineage>
</organism>
<feature type="chain" id="PRO_5041907024" evidence="2">
    <location>
        <begin position="27"/>
        <end position="316"/>
    </location>
</feature>
<keyword evidence="2" id="KW-0732">Signal</keyword>
<dbReference type="Proteomes" id="UP001281410">
    <property type="component" value="Unassembled WGS sequence"/>
</dbReference>
<dbReference type="Pfam" id="PF03087">
    <property type="entry name" value="BPS1"/>
    <property type="match status" value="1"/>
</dbReference>
<feature type="coiled-coil region" evidence="1">
    <location>
        <begin position="266"/>
        <end position="293"/>
    </location>
</feature>
<dbReference type="AlphaFoldDB" id="A0AAE0E538"/>
<evidence type="ECO:0000313" key="4">
    <source>
        <dbReference type="Proteomes" id="UP001281410"/>
    </source>
</evidence>
<accession>A0AAE0E538</accession>
<keyword evidence="1" id="KW-0175">Coiled coil</keyword>
<gene>
    <name evidence="3" type="ORF">Dsin_016017</name>
</gene>
<sequence>MKTTLSSSSMLRSLTISLMRLSTSSAVAPLPLTTPFGHQLHHTLQSLQTDSQNANGVLHALVDVSTATQQITLNSLSHFTTCQPAASDRKIIDDYLDFNVKMLDTCNDITEKIDTIRNYVESLKVVSHLLQSNIEPHPTTLARAKHLLDSCHNAMETNKRPFKRFFSQKLAQSSSSDSLLGEILGGSKAVTSMVCEILRTALSFKSKQRLSLLPQSTRSSSWSCSLQLLQKQIKKHQKSGSSMMLVELHQTVKEAHNLRNQIKGRNKTRSGDVEELKTRCEELEAEIKPFEGKVKEMYKHLISVRMALLGILSSQF</sequence>
<evidence type="ECO:0000313" key="3">
    <source>
        <dbReference type="EMBL" id="KAK3211311.1"/>
    </source>
</evidence>
<dbReference type="EMBL" id="JANJYJ010000005">
    <property type="protein sequence ID" value="KAK3211311.1"/>
    <property type="molecule type" value="Genomic_DNA"/>
</dbReference>
<name>A0AAE0E538_9ROSI</name>
<reference evidence="3" key="1">
    <citation type="journal article" date="2023" name="Plant J.">
        <title>Genome sequences and population genomics provide insights into the demographic history, inbreeding, and mutation load of two 'living fossil' tree species of Dipteronia.</title>
        <authorList>
            <person name="Feng Y."/>
            <person name="Comes H.P."/>
            <person name="Chen J."/>
            <person name="Zhu S."/>
            <person name="Lu R."/>
            <person name="Zhang X."/>
            <person name="Li P."/>
            <person name="Qiu J."/>
            <person name="Olsen K.M."/>
            <person name="Qiu Y."/>
        </authorList>
    </citation>
    <scope>NUCLEOTIDE SEQUENCE</scope>
    <source>
        <strain evidence="3">NBL</strain>
    </source>
</reference>
<evidence type="ECO:0000256" key="1">
    <source>
        <dbReference type="SAM" id="Coils"/>
    </source>
</evidence>
<evidence type="ECO:0000256" key="2">
    <source>
        <dbReference type="SAM" id="SignalP"/>
    </source>
</evidence>
<feature type="signal peptide" evidence="2">
    <location>
        <begin position="1"/>
        <end position="26"/>
    </location>
</feature>
<keyword evidence="4" id="KW-1185">Reference proteome</keyword>
<protein>
    <submittedName>
        <fullName evidence="3">Uncharacterized protein</fullName>
    </submittedName>
</protein>
<dbReference type="PANTHER" id="PTHR31509">
    <property type="entry name" value="BPS1-LIKE PROTEIN"/>
    <property type="match status" value="1"/>
</dbReference>
<dbReference type="InterPro" id="IPR004320">
    <property type="entry name" value="BPS1_pln"/>
</dbReference>
<proteinExistence type="predicted"/>
<comment type="caution">
    <text evidence="3">The sequence shown here is derived from an EMBL/GenBank/DDBJ whole genome shotgun (WGS) entry which is preliminary data.</text>
</comment>
<dbReference type="GO" id="GO:0048364">
    <property type="term" value="P:root development"/>
    <property type="evidence" value="ECO:0007669"/>
    <property type="project" value="InterPro"/>
</dbReference>
<dbReference type="GO" id="GO:0048367">
    <property type="term" value="P:shoot system development"/>
    <property type="evidence" value="ECO:0007669"/>
    <property type="project" value="InterPro"/>
</dbReference>